<reference evidence="1" key="9">
    <citation type="journal article" date="2005" name="Science">
        <title>Antisense Transcription in the Mammalian Transcriptome.</title>
        <authorList>
            <consortium name="RIKEN Genome Exploration Research Group and Genome Science Group (Genome Network Project Core Group) and the FANTOM Consortium"/>
        </authorList>
    </citation>
    <scope>NUCLEOTIDE SEQUENCE</scope>
    <source>
        <strain evidence="1">C57BL/6J</strain>
        <strain evidence="2">NOD</strain>
        <tissue evidence="2">Activated spleen</tissue>
        <tissue evidence="1">Liver</tissue>
    </source>
</reference>
<dbReference type="AlphaFoldDB" id="Q9CXF6"/>
<accession>Q9CXF6</accession>
<sequence>MPASAFLVLECAIKLARTKYFSPQYIPFLSFVKLYGVVSFTKIQITYHKISLWKGKILMVSSIFTKLYSHPSNLRSFFEVNLYPYLSLSLSLDLASSRYNM</sequence>
<name>Q9CXF6_MOUSE</name>
<gene>
    <name evidence="3" type="primary">Brd8</name>
</gene>
<reference evidence="1" key="4">
    <citation type="submission" date="2000-07" db="EMBL/GenBank/DDBJ databases">
        <authorList>
            <person name="Adachi J."/>
            <person name="Aizawa K."/>
            <person name="Akahira S."/>
            <person name="Akimura T."/>
            <person name="Arai A."/>
            <person name="Aono H."/>
            <person name="Arakawa T."/>
            <person name="Bono H."/>
            <person name="Carninci P."/>
            <person name="Fukuda S."/>
            <person name="Fukunishi Y."/>
            <person name="Furuno M."/>
            <person name="Hanagaki T."/>
            <person name="Hara A."/>
            <person name="Hayatsu N."/>
            <person name="Hiramoto K."/>
            <person name="Hiraoka T."/>
            <person name="Hori F."/>
            <person name="Imotani K."/>
            <person name="Ishii Y."/>
            <person name="Itoh M."/>
            <person name="Izawa M."/>
            <person name="Kasukawa T."/>
            <person name="Kato H."/>
            <person name="Kawai J."/>
            <person name="Kojima Y."/>
            <person name="Konno H."/>
            <person name="Kouda M."/>
            <person name="Koya S."/>
            <person name="Kurihara C."/>
            <person name="Matsuyama T."/>
            <person name="Miyazaki A."/>
            <person name="Nishi K."/>
            <person name="Nomura K."/>
            <person name="Numazaki R."/>
            <person name="Ohno M."/>
            <person name="Okazaki Y."/>
            <person name="Okido T."/>
            <person name="Owa C."/>
            <person name="Saito H."/>
            <person name="Saito R."/>
            <person name="Sakai C."/>
            <person name="Sakai K."/>
            <person name="Sano H."/>
            <person name="Sasaki D."/>
            <person name="Shibata K."/>
            <person name="Shibata Y."/>
            <person name="Shinagawa A."/>
            <person name="Shiraki T."/>
            <person name="Sogabe Y."/>
            <person name="Suzuki H."/>
            <person name="Tagami M."/>
            <person name="Tagawa A."/>
            <person name="Takahashi F."/>
            <person name="Tanaka T."/>
            <person name="Tejima Y."/>
            <person name="Toya T."/>
            <person name="Yamamura T."/>
            <person name="Yasunishi A."/>
            <person name="Yoshida K."/>
            <person name="Yoshino M."/>
            <person name="Muramatsu M."/>
            <person name="Hayashizaki Y."/>
        </authorList>
    </citation>
    <scope>NUCLEOTIDE SEQUENCE</scope>
    <source>
        <strain evidence="1">C57BL/6J</strain>
        <tissue evidence="1">Liver</tissue>
    </source>
</reference>
<reference evidence="1" key="6">
    <citation type="journal article" date="2002" name="Nature">
        <title>Analysis of the mouse transcriptome based on functional annotation of 60,770 full-length cDNAs.</title>
        <authorList>
            <consortium name="The FANTOM Consortium and the RIKEN Genome Exploration Research Group Phase I and II Team"/>
        </authorList>
    </citation>
    <scope>NUCLEOTIDE SEQUENCE</scope>
    <source>
        <strain evidence="1">C57BL/6J</strain>
        <strain evidence="2">NOD</strain>
        <tissue evidence="2">Activated spleen</tissue>
        <tissue evidence="1">Liver</tissue>
    </source>
</reference>
<reference evidence="1" key="8">
    <citation type="journal article" date="2005" name="Science">
        <title>The Transcriptional Landscape of the Mammalian Genome.</title>
        <authorList>
            <consortium name="The FANTOM Consortium"/>
            <consortium name="Riken Genome Exploration Research Group and Genome Science Group (Genome Network Project Core Group)"/>
        </authorList>
    </citation>
    <scope>NUCLEOTIDE SEQUENCE</scope>
    <source>
        <strain evidence="1">C57BL/6J</strain>
        <strain evidence="2">NOD</strain>
        <tissue evidence="2">Activated spleen</tissue>
        <tissue evidence="1">Liver</tissue>
    </source>
</reference>
<reference evidence="2" key="7">
    <citation type="submission" date="2004-04" db="EMBL/GenBank/DDBJ databases">
        <authorList>
            <person name="Arakawa T."/>
            <person name="Carninci P."/>
            <person name="Fukuda S."/>
            <person name="Hashizume W."/>
            <person name="Hayashida K."/>
            <person name="Hori F."/>
            <person name="Iida J."/>
            <person name="Imamura K."/>
            <person name="Imotani K."/>
            <person name="Itoh M."/>
            <person name="Kanagawa S."/>
            <person name="Kawai J."/>
            <person name="Kojima M."/>
            <person name="Konno H."/>
            <person name="Murata M."/>
            <person name="Nakamura M."/>
            <person name="Ninomiya N."/>
            <person name="Nishiyori H."/>
            <person name="Nomura K."/>
            <person name="Ohno M."/>
            <person name="Sakazume N."/>
            <person name="Sano H."/>
            <person name="Sasaki D."/>
            <person name="Shibata K."/>
            <person name="Shiraki T."/>
            <person name="Tagami M."/>
            <person name="Tagami Y."/>
            <person name="Waki K."/>
            <person name="Watahiki A."/>
            <person name="Muramatsu M."/>
            <person name="Hayashizaki Y."/>
        </authorList>
    </citation>
    <scope>NUCLEOTIDE SEQUENCE</scope>
    <source>
        <strain evidence="2">NOD</strain>
        <tissue evidence="2">Activated spleen</tissue>
    </source>
</reference>
<protein>
    <submittedName>
        <fullName evidence="1">Uncharacterized protein</fullName>
    </submittedName>
</protein>
<reference evidence="1" key="5">
    <citation type="journal article" date="2001" name="Nature">
        <title>Functional annotation of a full-length mouse cDNA collection.</title>
        <authorList>
            <consortium name="The RIKEN Genome Exploration Research Group Phase II Team and the FANTOM Consortium"/>
        </authorList>
    </citation>
    <scope>NUCLEOTIDE SEQUENCE</scope>
    <source>
        <strain evidence="1">C57BL/6J</strain>
        <strain evidence="2">NOD</strain>
        <tissue evidence="2">Activated spleen</tissue>
        <tissue evidence="1">Liver</tissue>
    </source>
</reference>
<reference evidence="1" key="3">
    <citation type="journal article" date="2000" name="Genome Res.">
        <title>RIKEN integrated sequence analysis (RISA) system--384-format sequencing pipeline with 384 multicapillary sequencer.</title>
        <authorList>
            <person name="Shibata K."/>
            <person name="Itoh M."/>
            <person name="Aizawa K."/>
            <person name="Nagaoka S."/>
            <person name="Sasaki N."/>
            <person name="Carninci P."/>
            <person name="Konno H."/>
            <person name="Akiyama J."/>
            <person name="Nishi K."/>
            <person name="Kitsunai T."/>
            <person name="Tashiro H."/>
            <person name="Itoh M."/>
            <person name="Sumi N."/>
            <person name="Ishii Y."/>
            <person name="Nakamura S."/>
            <person name="Hazama M."/>
            <person name="Nishine T."/>
            <person name="Harada A."/>
            <person name="Yamamoto R."/>
            <person name="Matsumoto H."/>
            <person name="Sakaguchi S."/>
            <person name="Ikegami T."/>
            <person name="Kashiwagi K."/>
            <person name="Fujiwake S."/>
            <person name="Inoue K."/>
            <person name="Togawa Y."/>
            <person name="Izawa M."/>
            <person name="Ohara E."/>
            <person name="Watahiki M."/>
            <person name="Yoneda Y."/>
            <person name="Ishikawa T."/>
            <person name="Ozawa K."/>
            <person name="Tanaka T."/>
            <person name="Matsuura S."/>
            <person name="Kawai J."/>
            <person name="Okazaki Y."/>
            <person name="Muramatsu M."/>
            <person name="Inoue Y."/>
            <person name="Kira A."/>
            <person name="Hayashizaki Y."/>
        </authorList>
    </citation>
    <scope>NUCLEOTIDE SEQUENCE</scope>
    <source>
        <strain evidence="1">C57BL/6J</strain>
        <strain evidence="2">NOD</strain>
        <tissue evidence="2">Activated spleen</tissue>
        <tissue evidence="1">Liver</tissue>
    </source>
</reference>
<reference evidence="1" key="1">
    <citation type="journal article" date="1999" name="Methods Enzymol.">
        <title>High-efficiency full-length cDNA cloning.</title>
        <authorList>
            <person name="Carninci P."/>
            <person name="Hayashizaki Y."/>
        </authorList>
    </citation>
    <scope>NUCLEOTIDE SEQUENCE</scope>
    <source>
        <strain evidence="1">C57BL/6J</strain>
        <strain evidence="2">NOD</strain>
        <tissue evidence="2">Activated spleen</tissue>
        <tissue evidence="1">Liver</tissue>
    </source>
</reference>
<reference evidence="1" key="2">
    <citation type="journal article" date="2000" name="Genome Res.">
        <title>Normalization and subtraction of cap-trapper-selected cDNAs to prepare full-length cDNA libraries for rapid discovery of new genes.</title>
        <authorList>
            <person name="Carninci P."/>
            <person name="Shibata Y."/>
            <person name="Hayatsu N."/>
            <person name="Sugahara Y."/>
            <person name="Shibata K."/>
            <person name="Itoh M."/>
            <person name="Konno H."/>
            <person name="Okazaki Y."/>
            <person name="Muramatsu M."/>
            <person name="Hayashizaki Y."/>
        </authorList>
    </citation>
    <scope>NUCLEOTIDE SEQUENCE</scope>
    <source>
        <strain evidence="1">C57BL/6J</strain>
        <strain evidence="2">NOD</strain>
        <tissue evidence="2">Activated spleen</tissue>
        <tissue evidence="1">Liver</tissue>
    </source>
</reference>
<dbReference type="MGI" id="MGI:1925906">
    <property type="gene designation" value="Brd8"/>
</dbReference>
<evidence type="ECO:0000313" key="2">
    <source>
        <dbReference type="EMBL" id="BAE43118.1"/>
    </source>
</evidence>
<proteinExistence type="evidence at transcript level"/>
<evidence type="ECO:0000313" key="3">
    <source>
        <dbReference type="MGI" id="MGI:1925906"/>
    </source>
</evidence>
<organism evidence="1">
    <name type="scientific">Mus musculus</name>
    <name type="common">Mouse</name>
    <dbReference type="NCBI Taxonomy" id="10090"/>
    <lineage>
        <taxon>Eukaryota</taxon>
        <taxon>Metazoa</taxon>
        <taxon>Chordata</taxon>
        <taxon>Craniata</taxon>
        <taxon>Vertebrata</taxon>
        <taxon>Euteleostomi</taxon>
        <taxon>Mammalia</taxon>
        <taxon>Eutheria</taxon>
        <taxon>Euarchontoglires</taxon>
        <taxon>Glires</taxon>
        <taxon>Rodentia</taxon>
        <taxon>Myomorpha</taxon>
        <taxon>Muroidea</taxon>
        <taxon>Muridae</taxon>
        <taxon>Murinae</taxon>
        <taxon>Mus</taxon>
        <taxon>Mus</taxon>
    </lineage>
</organism>
<evidence type="ECO:0000313" key="1">
    <source>
        <dbReference type="EMBL" id="BAB29378.1"/>
    </source>
</evidence>
<dbReference type="EMBL" id="AK172658">
    <property type="protein sequence ID" value="BAE43118.1"/>
    <property type="molecule type" value="mRNA"/>
</dbReference>
<dbReference type="AGR" id="MGI:1925906"/>
<dbReference type="EMBL" id="AK014475">
    <property type="protein sequence ID" value="BAB29378.1"/>
    <property type="molecule type" value="mRNA"/>
</dbReference>